<gene>
    <name evidence="2" type="ORF">GCM10023205_78960</name>
</gene>
<dbReference type="RefSeq" id="WP_345680707.1">
    <property type="nucleotide sequence ID" value="NZ_BAABHS010000052.1"/>
</dbReference>
<dbReference type="EMBL" id="BAABHS010000052">
    <property type="protein sequence ID" value="GAA4994395.1"/>
    <property type="molecule type" value="Genomic_DNA"/>
</dbReference>
<dbReference type="SUPFAM" id="SSF55729">
    <property type="entry name" value="Acyl-CoA N-acyltransferases (Nat)"/>
    <property type="match status" value="2"/>
</dbReference>
<accession>A0ABP9IC38</accession>
<keyword evidence="3" id="KW-1185">Reference proteome</keyword>
<reference evidence="3" key="1">
    <citation type="journal article" date="2019" name="Int. J. Syst. Evol. Microbiol.">
        <title>The Global Catalogue of Microorganisms (GCM) 10K type strain sequencing project: providing services to taxonomists for standard genome sequencing and annotation.</title>
        <authorList>
            <consortium name="The Broad Institute Genomics Platform"/>
            <consortium name="The Broad Institute Genome Sequencing Center for Infectious Disease"/>
            <person name="Wu L."/>
            <person name="Ma J."/>
        </authorList>
    </citation>
    <scope>NUCLEOTIDE SEQUENCE [LARGE SCALE GENOMIC DNA]</scope>
    <source>
        <strain evidence="3">JCM 17986</strain>
    </source>
</reference>
<protein>
    <recommendedName>
        <fullName evidence="1">N-acetyltransferase domain-containing protein</fullName>
    </recommendedName>
</protein>
<organism evidence="2 3">
    <name type="scientific">Yinghuangia aomiensis</name>
    <dbReference type="NCBI Taxonomy" id="676205"/>
    <lineage>
        <taxon>Bacteria</taxon>
        <taxon>Bacillati</taxon>
        <taxon>Actinomycetota</taxon>
        <taxon>Actinomycetes</taxon>
        <taxon>Kitasatosporales</taxon>
        <taxon>Streptomycetaceae</taxon>
        <taxon>Yinghuangia</taxon>
    </lineage>
</organism>
<evidence type="ECO:0000313" key="3">
    <source>
        <dbReference type="Proteomes" id="UP001500466"/>
    </source>
</evidence>
<comment type="caution">
    <text evidence="2">The sequence shown here is derived from an EMBL/GenBank/DDBJ whole genome shotgun (WGS) entry which is preliminary data.</text>
</comment>
<dbReference type="Gene3D" id="3.40.630.30">
    <property type="match status" value="1"/>
</dbReference>
<dbReference type="Proteomes" id="UP001500466">
    <property type="component" value="Unassembled WGS sequence"/>
</dbReference>
<evidence type="ECO:0000259" key="1">
    <source>
        <dbReference type="PROSITE" id="PS51186"/>
    </source>
</evidence>
<evidence type="ECO:0000313" key="2">
    <source>
        <dbReference type="EMBL" id="GAA4994395.1"/>
    </source>
</evidence>
<dbReference type="CDD" id="cd04301">
    <property type="entry name" value="NAT_SF"/>
    <property type="match status" value="1"/>
</dbReference>
<proteinExistence type="predicted"/>
<sequence>MSYADVTILDYRPGESPDLDDSLAHLAYEVVTGWPDQRPISAGLVRSRLQAPDSAPPTILALRRTHRGLLVGAAALRHPDGLGSRGRLWGPVVHPDHQYRGIGRTLFAALPTGILCTSAEIPATRARGTEFYASAGWRAGEPHQLLKRDLPPPSSVIRMPATIGPHDGRDLTTELARLYAQNRPRHSPATAAGTFTRWTRDERFAPRHLWMATQAGRLLGAALVYPLEHTAPNEPREALLADLLVQAAAEIGADEIRLALSSAALNSAYLVGAQVARCVADTCMDPHGVLQKRLGFAIVDNLLMYLSP</sequence>
<feature type="domain" description="N-acetyltransferase" evidence="1">
    <location>
        <begin position="6"/>
        <end position="164"/>
    </location>
</feature>
<name>A0ABP9IC38_9ACTN</name>
<dbReference type="PROSITE" id="PS51186">
    <property type="entry name" value="GNAT"/>
    <property type="match status" value="1"/>
</dbReference>
<dbReference type="InterPro" id="IPR016181">
    <property type="entry name" value="Acyl_CoA_acyltransferase"/>
</dbReference>
<dbReference type="InterPro" id="IPR000182">
    <property type="entry name" value="GNAT_dom"/>
</dbReference>